<protein>
    <submittedName>
        <fullName evidence="1">Uncharacterized protein</fullName>
    </submittedName>
</protein>
<dbReference type="PATRIC" id="fig|423471.3.peg.5153"/>
<evidence type="ECO:0000313" key="2">
    <source>
        <dbReference type="Proteomes" id="UP000003477"/>
    </source>
</evidence>
<dbReference type="Proteomes" id="UP000003477">
    <property type="component" value="Unassembled WGS sequence"/>
</dbReference>
<dbReference type="EMBL" id="AESD01000866">
    <property type="protein sequence ID" value="EHJ09699.1"/>
    <property type="molecule type" value="Genomic_DNA"/>
</dbReference>
<dbReference type="AlphaFoldDB" id="G5JDM5"/>
<name>G5JDM5_CROWT</name>
<sequence length="120" mass="14065">MILTETEISEVIEKAKNAFPNFSNWEYNNEKNDEYLGFSLWGQFVLDPENIMSKCFFVTLETCDEKWRAYLTIGQHCSFWSSADMGDAYLLDTDNYDSVDEIILQLKKEMLKLFQAFSVI</sequence>
<accession>G5JDM5</accession>
<gene>
    <name evidence="1" type="ORF">CWATWH0003_5516</name>
</gene>
<organism evidence="1 2">
    <name type="scientific">Crocosphaera watsonii WH 0003</name>
    <dbReference type="NCBI Taxonomy" id="423471"/>
    <lineage>
        <taxon>Bacteria</taxon>
        <taxon>Bacillati</taxon>
        <taxon>Cyanobacteriota</taxon>
        <taxon>Cyanophyceae</taxon>
        <taxon>Oscillatoriophycideae</taxon>
        <taxon>Chroococcales</taxon>
        <taxon>Aphanothecaceae</taxon>
        <taxon>Crocosphaera</taxon>
    </lineage>
</organism>
<dbReference type="RefSeq" id="WP_007313256.1">
    <property type="nucleotide sequence ID" value="NZ_AESD01000866.1"/>
</dbReference>
<evidence type="ECO:0000313" key="1">
    <source>
        <dbReference type="EMBL" id="EHJ09699.1"/>
    </source>
</evidence>
<dbReference type="GeneID" id="88768822"/>
<proteinExistence type="predicted"/>
<comment type="caution">
    <text evidence="1">The sequence shown here is derived from an EMBL/GenBank/DDBJ whole genome shotgun (WGS) entry which is preliminary data.</text>
</comment>
<reference evidence="1 2" key="1">
    <citation type="journal article" date="2011" name="Front. Microbiol.">
        <title>Two Strains of Crocosphaera watsonii with Highly Conserved Genomes are Distinguished by Strain-Specific Features.</title>
        <authorList>
            <person name="Bench S.R."/>
            <person name="Ilikchyan I.N."/>
            <person name="Tripp H.J."/>
            <person name="Zehr J.P."/>
        </authorList>
    </citation>
    <scope>NUCLEOTIDE SEQUENCE [LARGE SCALE GENOMIC DNA]</scope>
    <source>
        <strain evidence="1 2">WH 0003</strain>
    </source>
</reference>